<sequence>MRVSTESLVARLDHAQPVIARRDMYYRGRQPLRFMKSTVDPQIAGFTANLCKVAVGAVGERLNVTGILASVDGRDVSERAWKLWADADMPMLVQAALVDALAVGSAFLVVWADEFGRPSISVETAEHVVVERDPITNGVVGALKRWVVRDHNNVELATHFVKYLPKEIVHLEQSATDGKLRFVRSIPNPLGVVPVVELLNIERVGDQAGSSVVDDLAPLVDALNKLIVDMLVTSEAVARPKRWVTGVELEDPESVFLPDAGFEADAPVEVVDVDAVADEVSAESPFKDSDDLWVAEQADAKFGQLQGADLAGYETGVNLIVQQIMAISGLPGHLVGVTTSNPATAEALRASEVALTSRAQSRIRVFDKPLEWAVRLMVAIDAGVSPDRVEASVQWADPSTRSIAQEADAAVKLVQQEVISTDEARARVGEEKIGA</sequence>
<dbReference type="Proteomes" id="UP000035368">
    <property type="component" value="Chromosome"/>
</dbReference>
<dbReference type="STRING" id="1050174.CEPID_02265"/>
<accession>A0A0G3GMG7</accession>
<gene>
    <name evidence="1" type="ORF">CEPID_02265</name>
</gene>
<dbReference type="AlphaFoldDB" id="A0A0G3GMG7"/>
<dbReference type="RefSeq" id="WP_047239571.1">
    <property type="nucleotide sequence ID" value="NZ_CP011541.1"/>
</dbReference>
<organism evidence="1 2">
    <name type="scientific">Corynebacterium epidermidicanis</name>
    <dbReference type="NCBI Taxonomy" id="1050174"/>
    <lineage>
        <taxon>Bacteria</taxon>
        <taxon>Bacillati</taxon>
        <taxon>Actinomycetota</taxon>
        <taxon>Actinomycetes</taxon>
        <taxon>Mycobacteriales</taxon>
        <taxon>Corynebacteriaceae</taxon>
        <taxon>Corynebacterium</taxon>
    </lineage>
</organism>
<dbReference type="PATRIC" id="fig|1050174.4.peg.459"/>
<name>A0A0G3GMG7_9CORY</name>
<reference evidence="1 2" key="1">
    <citation type="submission" date="2015-05" db="EMBL/GenBank/DDBJ databases">
        <title>Complete genome sequence of Corynebacterium epidermidicanis DSM 45586, isolated from the skin of a dog suffering from pruritus.</title>
        <authorList>
            <person name="Ruckert C."/>
            <person name="Albersmeier A."/>
            <person name="Winkler A."/>
            <person name="Tauch A."/>
        </authorList>
    </citation>
    <scope>NUCLEOTIDE SEQUENCE [LARGE SCALE GENOMIC DNA]</scope>
    <source>
        <strain evidence="1 2">DSM 45586</strain>
    </source>
</reference>
<dbReference type="KEGG" id="cei:CEPID_02265"/>
<dbReference type="EMBL" id="CP011541">
    <property type="protein sequence ID" value="AKK02334.1"/>
    <property type="molecule type" value="Genomic_DNA"/>
</dbReference>
<evidence type="ECO:0000313" key="2">
    <source>
        <dbReference type="Proteomes" id="UP000035368"/>
    </source>
</evidence>
<dbReference type="OrthoDB" id="1780383at2"/>
<protein>
    <submittedName>
        <fullName evidence="1">Phage portal protein, SPP1 Gp6</fullName>
    </submittedName>
</protein>
<dbReference type="Pfam" id="PF05133">
    <property type="entry name" value="SPP1_portal"/>
    <property type="match status" value="1"/>
</dbReference>
<evidence type="ECO:0000313" key="1">
    <source>
        <dbReference type="EMBL" id="AKK02334.1"/>
    </source>
</evidence>
<proteinExistence type="predicted"/>
<keyword evidence="2" id="KW-1185">Reference proteome</keyword>
<dbReference type="InterPro" id="IPR021145">
    <property type="entry name" value="Portal_protein_SPP1_Gp6-like"/>
</dbReference>